<keyword evidence="3" id="KW-0479">Metal-binding</keyword>
<dbReference type="GO" id="GO:0000287">
    <property type="term" value="F:magnesium ion binding"/>
    <property type="evidence" value="ECO:0007669"/>
    <property type="project" value="InterPro"/>
</dbReference>
<dbReference type="InterPro" id="IPR036965">
    <property type="entry name" value="Terpene_synth_N_sf"/>
</dbReference>
<protein>
    <submittedName>
        <fullName evidence="8">Uncharacterized protein</fullName>
    </submittedName>
</protein>
<dbReference type="GO" id="GO:0016102">
    <property type="term" value="P:diterpenoid biosynthetic process"/>
    <property type="evidence" value="ECO:0007669"/>
    <property type="project" value="InterPro"/>
</dbReference>
<dbReference type="AlphaFoldDB" id="A0AAV7F3B6"/>
<dbReference type="InterPro" id="IPR005630">
    <property type="entry name" value="Terpene_synthase_metal-bd"/>
</dbReference>
<comment type="pathway">
    <text evidence="2">Secondary metabolite biosynthesis; terpenoid biosynthesis.</text>
</comment>
<sequence length="574" mass="65321">MSLRPLRLSFPGRLAALDGVCDGASRGTVRVSLHNNTSAFPCELLLDYKVEQVRDLIKRPSSGTDSYQRAVQMIDSLQRLGIHHHFPQEIELLLSLCYEQFMNIGTTDGTSVSSFMSMYDVATGFRLLRQHGYYVFPNVFDRFQDGMGRFKTQSGDDVTGLLALYEASYLGIEGEDKLVQEAGDFARKQIAARLPTLGSAAIKRAAVYALDNPYHLTLPSYGTKFYLQENPKLGITGGKMNIAPEILYEVAKLDFNYQQSLHVEELRHLSEWWRDLGLWHQLKFARNQPLKWFMWSLALVPDPRHSKWRVELTKPISFVYLIDDIFDTYGSLDELIRFTEAVNRWDIEGIDSLPGYMQICFSALYKITHEISDMILKEHGWNPIDMLRKSWAALCNAFLIEAKWFNSGHLPPAEEYLRNGVISSGMPMVLLHLLSMLGDQGANHDIDCSVNSFHKYYAMPDLISAPATLLRLWDDLGSAQDEKQKGYDGSYANCYREENGSAVAVDEKKASEHVKHLIKGEWKKLNRACLSPNSFSPAFTSGSLNAARMVRVMYSYDEDQRLVSLEQHLDYLLK</sequence>
<keyword evidence="9" id="KW-1185">Reference proteome</keyword>
<evidence type="ECO:0000313" key="9">
    <source>
        <dbReference type="Proteomes" id="UP000825729"/>
    </source>
</evidence>
<dbReference type="SFLD" id="SFLDG01019">
    <property type="entry name" value="Terpene_Cyclase_Like_1_C_Termi"/>
    <property type="match status" value="1"/>
</dbReference>
<keyword evidence="4" id="KW-0460">Magnesium</keyword>
<dbReference type="Gene3D" id="1.10.600.10">
    <property type="entry name" value="Farnesyl Diphosphate Synthase"/>
    <property type="match status" value="1"/>
</dbReference>
<dbReference type="GO" id="GO:0010333">
    <property type="term" value="F:terpene synthase activity"/>
    <property type="evidence" value="ECO:0007669"/>
    <property type="project" value="InterPro"/>
</dbReference>
<evidence type="ECO:0000259" key="7">
    <source>
        <dbReference type="Pfam" id="PF03936"/>
    </source>
</evidence>
<evidence type="ECO:0000259" key="6">
    <source>
        <dbReference type="Pfam" id="PF01397"/>
    </source>
</evidence>
<evidence type="ECO:0000256" key="1">
    <source>
        <dbReference type="ARBA" id="ARBA00001946"/>
    </source>
</evidence>
<feature type="domain" description="Terpene synthase N-terminal" evidence="6">
    <location>
        <begin position="50"/>
        <end position="193"/>
    </location>
</feature>
<dbReference type="InterPro" id="IPR008930">
    <property type="entry name" value="Terpenoid_cyclase/PrenylTrfase"/>
</dbReference>
<gene>
    <name evidence="8" type="ORF">H6P81_007196</name>
</gene>
<proteinExistence type="predicted"/>
<dbReference type="Proteomes" id="UP000825729">
    <property type="component" value="Unassembled WGS sequence"/>
</dbReference>
<name>A0AAV7F3B6_ARIFI</name>
<dbReference type="PANTHER" id="PTHR31225">
    <property type="entry name" value="OS04G0344100 PROTEIN-RELATED"/>
    <property type="match status" value="1"/>
</dbReference>
<dbReference type="InterPro" id="IPR001906">
    <property type="entry name" value="Terpene_synth_N"/>
</dbReference>
<dbReference type="EMBL" id="JAINDJ010000003">
    <property type="protein sequence ID" value="KAG9454292.1"/>
    <property type="molecule type" value="Genomic_DNA"/>
</dbReference>
<accession>A0AAV7F3B6</accession>
<dbReference type="InterPro" id="IPR008949">
    <property type="entry name" value="Isoprenoid_synthase_dom_sf"/>
</dbReference>
<evidence type="ECO:0000256" key="3">
    <source>
        <dbReference type="ARBA" id="ARBA00022723"/>
    </source>
</evidence>
<dbReference type="Pfam" id="PF03936">
    <property type="entry name" value="Terpene_synth_C"/>
    <property type="match status" value="1"/>
</dbReference>
<dbReference type="PANTHER" id="PTHR31225:SF0">
    <property type="entry name" value="S-(+)-LINALOOL SYNTHASE, CHLOROPLASTIC"/>
    <property type="match status" value="1"/>
</dbReference>
<dbReference type="SFLD" id="SFLDS00005">
    <property type="entry name" value="Isoprenoid_Synthase_Type_I"/>
    <property type="match status" value="1"/>
</dbReference>
<dbReference type="InterPro" id="IPR050148">
    <property type="entry name" value="Terpene_synthase-like"/>
</dbReference>
<dbReference type="CDD" id="cd00684">
    <property type="entry name" value="Terpene_cyclase_plant_C1"/>
    <property type="match status" value="1"/>
</dbReference>
<feature type="domain" description="Terpene synthase metal-binding" evidence="7">
    <location>
        <begin position="275"/>
        <end position="524"/>
    </location>
</feature>
<dbReference type="SUPFAM" id="SSF48239">
    <property type="entry name" value="Terpenoid cyclases/Protein prenyltransferases"/>
    <property type="match status" value="1"/>
</dbReference>
<evidence type="ECO:0000256" key="5">
    <source>
        <dbReference type="ARBA" id="ARBA00023239"/>
    </source>
</evidence>
<dbReference type="Gene3D" id="1.50.10.130">
    <property type="entry name" value="Terpene synthase, N-terminal domain"/>
    <property type="match status" value="1"/>
</dbReference>
<dbReference type="InterPro" id="IPR034741">
    <property type="entry name" value="Terpene_cyclase-like_1_C"/>
</dbReference>
<dbReference type="SUPFAM" id="SSF48576">
    <property type="entry name" value="Terpenoid synthases"/>
    <property type="match status" value="1"/>
</dbReference>
<dbReference type="InterPro" id="IPR044814">
    <property type="entry name" value="Terpene_cyclase_plant_C1"/>
</dbReference>
<dbReference type="Pfam" id="PF01397">
    <property type="entry name" value="Terpene_synth"/>
    <property type="match status" value="1"/>
</dbReference>
<evidence type="ECO:0000256" key="4">
    <source>
        <dbReference type="ARBA" id="ARBA00022842"/>
    </source>
</evidence>
<comment type="cofactor">
    <cofactor evidence="1">
        <name>Mg(2+)</name>
        <dbReference type="ChEBI" id="CHEBI:18420"/>
    </cofactor>
</comment>
<organism evidence="8 9">
    <name type="scientific">Aristolochia fimbriata</name>
    <name type="common">White veined hardy Dutchman's pipe vine</name>
    <dbReference type="NCBI Taxonomy" id="158543"/>
    <lineage>
        <taxon>Eukaryota</taxon>
        <taxon>Viridiplantae</taxon>
        <taxon>Streptophyta</taxon>
        <taxon>Embryophyta</taxon>
        <taxon>Tracheophyta</taxon>
        <taxon>Spermatophyta</taxon>
        <taxon>Magnoliopsida</taxon>
        <taxon>Magnoliidae</taxon>
        <taxon>Piperales</taxon>
        <taxon>Aristolochiaceae</taxon>
        <taxon>Aristolochia</taxon>
    </lineage>
</organism>
<evidence type="ECO:0000256" key="2">
    <source>
        <dbReference type="ARBA" id="ARBA00004721"/>
    </source>
</evidence>
<keyword evidence="5" id="KW-0456">Lyase</keyword>
<comment type="caution">
    <text evidence="8">The sequence shown here is derived from an EMBL/GenBank/DDBJ whole genome shotgun (WGS) entry which is preliminary data.</text>
</comment>
<evidence type="ECO:0000313" key="8">
    <source>
        <dbReference type="EMBL" id="KAG9454292.1"/>
    </source>
</evidence>
<reference evidence="8 9" key="1">
    <citation type="submission" date="2021-07" db="EMBL/GenBank/DDBJ databases">
        <title>The Aristolochia fimbriata genome: insights into angiosperm evolution, floral development and chemical biosynthesis.</title>
        <authorList>
            <person name="Jiao Y."/>
        </authorList>
    </citation>
    <scope>NUCLEOTIDE SEQUENCE [LARGE SCALE GENOMIC DNA]</scope>
    <source>
        <strain evidence="8">IBCAS-2021</strain>
        <tissue evidence="8">Leaf</tissue>
    </source>
</reference>